<keyword evidence="2" id="KW-1185">Reference proteome</keyword>
<proteinExistence type="predicted"/>
<sequence length="73" mass="7997">MVSPSAPGHAPSEATTSAWFTPVPSLRSSVKAALTEPEPIFAALLQLWQEAGRYAPGGTDEEWTILTRRYPWL</sequence>
<evidence type="ECO:0000313" key="2">
    <source>
        <dbReference type="Proteomes" id="UP000028682"/>
    </source>
</evidence>
<organism evidence="1 2">
    <name type="scientific">Streptomyces lividans TK24</name>
    <dbReference type="NCBI Taxonomy" id="457428"/>
    <lineage>
        <taxon>Bacteria</taxon>
        <taxon>Bacillati</taxon>
        <taxon>Actinomycetota</taxon>
        <taxon>Actinomycetes</taxon>
        <taxon>Kitasatosporales</taxon>
        <taxon>Streptomycetaceae</taxon>
        <taxon>Streptomyces</taxon>
    </lineage>
</organism>
<evidence type="ECO:0000313" key="1">
    <source>
        <dbReference type="EMBL" id="AIJ17117.1"/>
    </source>
</evidence>
<name>A0ABM5R9M6_STRLI</name>
<protein>
    <submittedName>
        <fullName evidence="1">Uncharacterized protein</fullName>
    </submittedName>
</protein>
<gene>
    <name evidence="1" type="ORF">SLIV_31145</name>
</gene>
<dbReference type="EMBL" id="CP009124">
    <property type="protein sequence ID" value="AIJ17117.1"/>
    <property type="molecule type" value="Genomic_DNA"/>
</dbReference>
<dbReference type="Proteomes" id="UP000028682">
    <property type="component" value="Chromosome"/>
</dbReference>
<reference evidence="2" key="1">
    <citation type="submission" date="2014-08" db="EMBL/GenBank/DDBJ databases">
        <title>Complete genome sequence of Streptomyces lividans TK24.</title>
        <authorList>
            <consortium name="StrepSynth"/>
            <person name="Ruckert C."/>
            <person name="Fridjonson O.H."/>
            <person name="Lambert C."/>
            <person name="van Wezel G.P."/>
            <person name="Bernaerts K."/>
            <person name="Anne J."/>
            <person name="Economou A."/>
            <person name="Kalinowski J."/>
        </authorList>
    </citation>
    <scope>NUCLEOTIDE SEQUENCE [LARGE SCALE GENOMIC DNA]</scope>
    <source>
        <strain evidence="2">TK24</strain>
    </source>
</reference>
<accession>A0ABM5R9M6</accession>